<evidence type="ECO:0000256" key="1">
    <source>
        <dbReference type="SAM" id="MobiDB-lite"/>
    </source>
</evidence>
<protein>
    <submittedName>
        <fullName evidence="2">Uncharacterized protein</fullName>
    </submittedName>
</protein>
<organism evidence="2 3">
    <name type="scientific">Symbiodinium microadriaticum</name>
    <name type="common">Dinoflagellate</name>
    <name type="synonym">Zooxanthella microadriatica</name>
    <dbReference type="NCBI Taxonomy" id="2951"/>
    <lineage>
        <taxon>Eukaryota</taxon>
        <taxon>Sar</taxon>
        <taxon>Alveolata</taxon>
        <taxon>Dinophyceae</taxon>
        <taxon>Suessiales</taxon>
        <taxon>Symbiodiniaceae</taxon>
        <taxon>Symbiodinium</taxon>
    </lineage>
</organism>
<reference evidence="2 3" key="1">
    <citation type="submission" date="2016-02" db="EMBL/GenBank/DDBJ databases">
        <title>Genome analysis of coral dinoflagellate symbionts highlights evolutionary adaptations to a symbiotic lifestyle.</title>
        <authorList>
            <person name="Aranda M."/>
            <person name="Li Y."/>
            <person name="Liew Y.J."/>
            <person name="Baumgarten S."/>
            <person name="Simakov O."/>
            <person name="Wilson M."/>
            <person name="Piel J."/>
            <person name="Ashoor H."/>
            <person name="Bougouffa S."/>
            <person name="Bajic V.B."/>
            <person name="Ryu T."/>
            <person name="Ravasi T."/>
            <person name="Bayer T."/>
            <person name="Micklem G."/>
            <person name="Kim H."/>
            <person name="Bhak J."/>
            <person name="Lajeunesse T.C."/>
            <person name="Voolstra C.R."/>
        </authorList>
    </citation>
    <scope>NUCLEOTIDE SEQUENCE [LARGE SCALE GENOMIC DNA]</scope>
    <source>
        <strain evidence="2 3">CCMP2467</strain>
    </source>
</reference>
<feature type="region of interest" description="Disordered" evidence="1">
    <location>
        <begin position="82"/>
        <end position="121"/>
    </location>
</feature>
<accession>A0A1Q9EWV1</accession>
<feature type="region of interest" description="Disordered" evidence="1">
    <location>
        <begin position="203"/>
        <end position="234"/>
    </location>
</feature>
<dbReference type="Proteomes" id="UP000186817">
    <property type="component" value="Unassembled WGS sequence"/>
</dbReference>
<evidence type="ECO:0000313" key="2">
    <source>
        <dbReference type="EMBL" id="OLQ11920.1"/>
    </source>
</evidence>
<sequence length="234" mass="25909">MEITLQLEAVGLKTSLKLYLDTTRQQLAGLQHINALLQMCISEVEFDPDQQPAWRELQKRTEILKVMRNRIRLGGRRWAPVLSPIPSPEAPTAQPCRTSAAELRRRQEEEAQAEEPLEPFQLSAFTWMDTDKMAAPEDMAAQDTADTDEGSGGDDHSPCSPSLLSPQACGDENSHRHPHLDFEFSLRGAVAPAGLLSRCGARTACAEDAPRQARSAKFPDAHNGLDTRTEEKLL</sequence>
<keyword evidence="3" id="KW-1185">Reference proteome</keyword>
<feature type="region of interest" description="Disordered" evidence="1">
    <location>
        <begin position="139"/>
        <end position="175"/>
    </location>
</feature>
<gene>
    <name evidence="2" type="ORF">AK812_SmicGene4178</name>
</gene>
<evidence type="ECO:0000313" key="3">
    <source>
        <dbReference type="Proteomes" id="UP000186817"/>
    </source>
</evidence>
<feature type="compositionally biased region" description="Basic and acidic residues" evidence="1">
    <location>
        <begin position="217"/>
        <end position="234"/>
    </location>
</feature>
<dbReference type="OrthoDB" id="438217at2759"/>
<dbReference type="AlphaFoldDB" id="A0A1Q9EWV1"/>
<comment type="caution">
    <text evidence="2">The sequence shown here is derived from an EMBL/GenBank/DDBJ whole genome shotgun (WGS) entry which is preliminary data.</text>
</comment>
<dbReference type="EMBL" id="LSRX01000051">
    <property type="protein sequence ID" value="OLQ11920.1"/>
    <property type="molecule type" value="Genomic_DNA"/>
</dbReference>
<proteinExistence type="predicted"/>
<name>A0A1Q9EWV1_SYMMI</name>